<keyword evidence="2" id="KW-1185">Reference proteome</keyword>
<proteinExistence type="predicted"/>
<name>A0ABV5WAG4_9BACI</name>
<evidence type="ECO:0000313" key="2">
    <source>
        <dbReference type="Proteomes" id="UP001589609"/>
    </source>
</evidence>
<organism evidence="1 2">
    <name type="scientific">Ectobacillus funiculus</name>
    <dbReference type="NCBI Taxonomy" id="137993"/>
    <lineage>
        <taxon>Bacteria</taxon>
        <taxon>Bacillati</taxon>
        <taxon>Bacillota</taxon>
        <taxon>Bacilli</taxon>
        <taxon>Bacillales</taxon>
        <taxon>Bacillaceae</taxon>
        <taxon>Ectobacillus</taxon>
    </lineage>
</organism>
<dbReference type="Proteomes" id="UP001589609">
    <property type="component" value="Unassembled WGS sequence"/>
</dbReference>
<sequence>MLLLCVHTPETVAVSEILIRPTKQTNYLMDVAINEIIIRPTKQLP</sequence>
<dbReference type="EMBL" id="JBHMAF010000017">
    <property type="protein sequence ID" value="MFB9757570.1"/>
    <property type="molecule type" value="Genomic_DNA"/>
</dbReference>
<accession>A0ABV5WAG4</accession>
<protein>
    <submittedName>
        <fullName evidence="1">Uncharacterized protein</fullName>
    </submittedName>
</protein>
<reference evidence="1 2" key="1">
    <citation type="submission" date="2024-09" db="EMBL/GenBank/DDBJ databases">
        <authorList>
            <person name="Sun Q."/>
            <person name="Mori K."/>
        </authorList>
    </citation>
    <scope>NUCLEOTIDE SEQUENCE [LARGE SCALE GENOMIC DNA]</scope>
    <source>
        <strain evidence="1 2">JCM 11201</strain>
    </source>
</reference>
<gene>
    <name evidence="1" type="ORF">ACFFMS_03310</name>
</gene>
<evidence type="ECO:0000313" key="1">
    <source>
        <dbReference type="EMBL" id="MFB9757570.1"/>
    </source>
</evidence>
<comment type="caution">
    <text evidence="1">The sequence shown here is derived from an EMBL/GenBank/DDBJ whole genome shotgun (WGS) entry which is preliminary data.</text>
</comment>